<name>A0A1N7MYA4_9BACL</name>
<evidence type="ECO:0000313" key="3">
    <source>
        <dbReference type="Proteomes" id="UP000186156"/>
    </source>
</evidence>
<dbReference type="EMBL" id="FTOO01000006">
    <property type="protein sequence ID" value="SIS91093.1"/>
    <property type="molecule type" value="Genomic_DNA"/>
</dbReference>
<organism evidence="2 3">
    <name type="scientific">Alicyclobacillus vulcanalis</name>
    <dbReference type="NCBI Taxonomy" id="252246"/>
    <lineage>
        <taxon>Bacteria</taxon>
        <taxon>Bacillati</taxon>
        <taxon>Bacillota</taxon>
        <taxon>Bacilli</taxon>
        <taxon>Bacillales</taxon>
        <taxon>Alicyclobacillaceae</taxon>
        <taxon>Alicyclobacillus</taxon>
    </lineage>
</organism>
<protein>
    <submittedName>
        <fullName evidence="2">Uncharacterized protein</fullName>
    </submittedName>
</protein>
<proteinExistence type="predicted"/>
<dbReference type="RefSeq" id="WP_268758036.1">
    <property type="nucleotide sequence ID" value="NZ_FTOO01000006.1"/>
</dbReference>
<evidence type="ECO:0000313" key="2">
    <source>
        <dbReference type="EMBL" id="SIS91093.1"/>
    </source>
</evidence>
<dbReference type="Proteomes" id="UP000186156">
    <property type="component" value="Unassembled WGS sequence"/>
</dbReference>
<accession>A0A1N7MYA4</accession>
<gene>
    <name evidence="2" type="ORF">SAMN05421799_106217</name>
</gene>
<evidence type="ECO:0000256" key="1">
    <source>
        <dbReference type="SAM" id="MobiDB-lite"/>
    </source>
</evidence>
<sequence>MVMKPELTKYARDLEIQQALKRMDREGERGPSKDVRKWTDRVQL</sequence>
<feature type="region of interest" description="Disordered" evidence="1">
    <location>
        <begin position="21"/>
        <end position="44"/>
    </location>
</feature>
<dbReference type="STRING" id="252246.SAMN05421799_106217"/>
<reference evidence="3" key="1">
    <citation type="submission" date="2017-01" db="EMBL/GenBank/DDBJ databases">
        <authorList>
            <person name="Varghese N."/>
            <person name="Submissions S."/>
        </authorList>
    </citation>
    <scope>NUCLEOTIDE SEQUENCE [LARGE SCALE GENOMIC DNA]</scope>
    <source>
        <strain evidence="3">DSM 16176</strain>
    </source>
</reference>
<dbReference type="AlphaFoldDB" id="A0A1N7MYA4"/>
<keyword evidence="3" id="KW-1185">Reference proteome</keyword>